<evidence type="ECO:0000256" key="6">
    <source>
        <dbReference type="ARBA" id="ARBA00022833"/>
    </source>
</evidence>
<protein>
    <recommendedName>
        <fullName evidence="8">dihydropyrimidinase</fullName>
        <ecNumber evidence="8">3.5.2.2</ecNumber>
    </recommendedName>
</protein>
<dbReference type="CDD" id="cd01314">
    <property type="entry name" value="D-HYD"/>
    <property type="match status" value="1"/>
</dbReference>
<name>A0A448WUI6_9PLAT</name>
<dbReference type="GO" id="GO:0004157">
    <property type="term" value="F:dihydropyrimidinase activity"/>
    <property type="evidence" value="ECO:0007669"/>
    <property type="project" value="UniProtKB-EC"/>
</dbReference>
<dbReference type="Gene3D" id="3.20.20.140">
    <property type="entry name" value="Metal-dependent hydrolases"/>
    <property type="match status" value="1"/>
</dbReference>
<accession>A0A448WUI6</accession>
<keyword evidence="5" id="KW-0378">Hydrolase</keyword>
<evidence type="ECO:0000313" key="11">
    <source>
        <dbReference type="EMBL" id="VEL20589.1"/>
    </source>
</evidence>
<evidence type="ECO:0000256" key="8">
    <source>
        <dbReference type="ARBA" id="ARBA00039113"/>
    </source>
</evidence>
<gene>
    <name evidence="11" type="ORF">PXEA_LOCUS14029</name>
</gene>
<evidence type="ECO:0000256" key="5">
    <source>
        <dbReference type="ARBA" id="ARBA00022801"/>
    </source>
</evidence>
<dbReference type="FunFam" id="3.20.20.140:FF:000001">
    <property type="entry name" value="Dihydropyrimidinase like 3"/>
    <property type="match status" value="1"/>
</dbReference>
<keyword evidence="6" id="KW-0862">Zinc</keyword>
<sequence length="536" mass="58873">MFEADLYIEDGIIKQIGTSLMIPGGVRTLEAKGKLIFPGGVDTNTHMQMPFMDTVSSDDFYSGTKAALAGGTTTIIDFVYPKRGASIVKAFEQFRECADSKVCCDYTFHVVIPHYDEKVASEMEILVKEKGINSFMAYLAYPGVFMLEEDELLEAMECCKRLGALILVHAENGKLIEKKQDEVFNLQITGPEGHLYSRPEASEVEAANRVITYADSIFCPLYITSVSSTLVAQSISEARRNGALVWGEALIAALAVDGSHCMHPCWWHSAAHVVSPPLRPLATNASKKLMHCLANGDLECTGSNHCVFRAQQKALGKDDFRKIPHGLNGVEDRMSVLWEKGVVSGLLDPCKFVAVTSTNAAKIFNLYPRKGRIDTGSDADIVIWDPESEKTISSSSHHQNVELNIFEGMQIHGDIWMVISGGRVVLEDGELRVSQGAGRFLATQPFSHHIYGRVQTKENFRKLSYSYREPYSGPFLDVNQLASAMISSISLGDSENSALLSDPNGDPAFSGHIRPPTRSGGRHMQDSTFSLSDGIF</sequence>
<evidence type="ECO:0000256" key="9">
    <source>
        <dbReference type="SAM" id="MobiDB-lite"/>
    </source>
</evidence>
<dbReference type="PANTHER" id="PTHR11647:SF1">
    <property type="entry name" value="COLLAPSIN RESPONSE MEDIATOR PROTEIN"/>
    <property type="match status" value="1"/>
</dbReference>
<feature type="region of interest" description="Disordered" evidence="9">
    <location>
        <begin position="504"/>
        <end position="526"/>
    </location>
</feature>
<organism evidence="11 12">
    <name type="scientific">Protopolystoma xenopodis</name>
    <dbReference type="NCBI Taxonomy" id="117903"/>
    <lineage>
        <taxon>Eukaryota</taxon>
        <taxon>Metazoa</taxon>
        <taxon>Spiralia</taxon>
        <taxon>Lophotrochozoa</taxon>
        <taxon>Platyhelminthes</taxon>
        <taxon>Monogenea</taxon>
        <taxon>Polyopisthocotylea</taxon>
        <taxon>Polystomatidea</taxon>
        <taxon>Polystomatidae</taxon>
        <taxon>Protopolystoma</taxon>
    </lineage>
</organism>
<dbReference type="GO" id="GO:0046872">
    <property type="term" value="F:metal ion binding"/>
    <property type="evidence" value="ECO:0007669"/>
    <property type="project" value="UniProtKB-KW"/>
</dbReference>
<keyword evidence="4" id="KW-0479">Metal-binding</keyword>
<dbReference type="Gene3D" id="2.30.40.10">
    <property type="entry name" value="Urease, subunit C, domain 1"/>
    <property type="match status" value="1"/>
</dbReference>
<keyword evidence="12" id="KW-1185">Reference proteome</keyword>
<dbReference type="Pfam" id="PF01979">
    <property type="entry name" value="Amidohydro_1"/>
    <property type="match status" value="1"/>
</dbReference>
<dbReference type="NCBIfam" id="TIGR02033">
    <property type="entry name" value="D-hydantoinase"/>
    <property type="match status" value="1"/>
</dbReference>
<dbReference type="InterPro" id="IPR011778">
    <property type="entry name" value="Hydantoinase/dihydroPyrase"/>
</dbReference>
<dbReference type="GO" id="GO:0006208">
    <property type="term" value="P:pyrimidine nucleobase catabolic process"/>
    <property type="evidence" value="ECO:0007669"/>
    <property type="project" value="TreeGrafter"/>
</dbReference>
<evidence type="ECO:0000313" key="12">
    <source>
        <dbReference type="Proteomes" id="UP000784294"/>
    </source>
</evidence>
<evidence type="ECO:0000256" key="3">
    <source>
        <dbReference type="ARBA" id="ARBA00011881"/>
    </source>
</evidence>
<comment type="catalytic activity">
    <reaction evidence="7">
        <text>5,6-dihydrouracil + H2O = 3-(carbamoylamino)propanoate + H(+)</text>
        <dbReference type="Rhea" id="RHEA:16121"/>
        <dbReference type="ChEBI" id="CHEBI:11892"/>
        <dbReference type="ChEBI" id="CHEBI:15377"/>
        <dbReference type="ChEBI" id="CHEBI:15378"/>
        <dbReference type="ChEBI" id="CHEBI:15901"/>
        <dbReference type="EC" id="3.5.2.2"/>
    </reaction>
</comment>
<dbReference type="EC" id="3.5.2.2" evidence="8"/>
<dbReference type="SUPFAM" id="SSF51556">
    <property type="entry name" value="Metallo-dependent hydrolases"/>
    <property type="match status" value="1"/>
</dbReference>
<dbReference type="Proteomes" id="UP000784294">
    <property type="component" value="Unassembled WGS sequence"/>
</dbReference>
<dbReference type="AlphaFoldDB" id="A0A448WUI6"/>
<comment type="similarity">
    <text evidence="2">Belongs to the metallo-dependent hydrolases superfamily. Hydantoinase/dihydropyrimidinase family.</text>
</comment>
<proteinExistence type="inferred from homology"/>
<dbReference type="SUPFAM" id="SSF51338">
    <property type="entry name" value="Composite domain of metallo-dependent hydrolases"/>
    <property type="match status" value="2"/>
</dbReference>
<dbReference type="InterPro" id="IPR050378">
    <property type="entry name" value="Metallo-dep_Hydrolases_sf"/>
</dbReference>
<evidence type="ECO:0000256" key="4">
    <source>
        <dbReference type="ARBA" id="ARBA00022723"/>
    </source>
</evidence>
<feature type="domain" description="Amidohydrolase-related" evidence="10">
    <location>
        <begin position="36"/>
        <end position="425"/>
    </location>
</feature>
<evidence type="ECO:0000256" key="1">
    <source>
        <dbReference type="ARBA" id="ARBA00001947"/>
    </source>
</evidence>
<dbReference type="GO" id="GO:0005829">
    <property type="term" value="C:cytosol"/>
    <property type="evidence" value="ECO:0007669"/>
    <property type="project" value="TreeGrafter"/>
</dbReference>
<reference evidence="11" key="1">
    <citation type="submission" date="2018-11" db="EMBL/GenBank/DDBJ databases">
        <authorList>
            <consortium name="Pathogen Informatics"/>
        </authorList>
    </citation>
    <scope>NUCLEOTIDE SEQUENCE</scope>
</reference>
<comment type="subunit">
    <text evidence="3">Homotetramer.</text>
</comment>
<dbReference type="InterPro" id="IPR032466">
    <property type="entry name" value="Metal_Hydrolase"/>
</dbReference>
<dbReference type="PANTHER" id="PTHR11647">
    <property type="entry name" value="HYDRANTOINASE/DIHYDROPYRIMIDINASE FAMILY MEMBER"/>
    <property type="match status" value="1"/>
</dbReference>
<evidence type="ECO:0000256" key="7">
    <source>
        <dbReference type="ARBA" id="ARBA00036696"/>
    </source>
</evidence>
<dbReference type="EMBL" id="CAAALY010047165">
    <property type="protein sequence ID" value="VEL20589.1"/>
    <property type="molecule type" value="Genomic_DNA"/>
</dbReference>
<comment type="caution">
    <text evidence="11">The sequence shown here is derived from an EMBL/GenBank/DDBJ whole genome shotgun (WGS) entry which is preliminary data.</text>
</comment>
<comment type="cofactor">
    <cofactor evidence="1">
        <name>Zn(2+)</name>
        <dbReference type="ChEBI" id="CHEBI:29105"/>
    </cofactor>
</comment>
<evidence type="ECO:0000259" key="10">
    <source>
        <dbReference type="Pfam" id="PF01979"/>
    </source>
</evidence>
<evidence type="ECO:0000256" key="2">
    <source>
        <dbReference type="ARBA" id="ARBA00008829"/>
    </source>
</evidence>
<dbReference type="InterPro" id="IPR006680">
    <property type="entry name" value="Amidohydro-rel"/>
</dbReference>
<dbReference type="InterPro" id="IPR011059">
    <property type="entry name" value="Metal-dep_hydrolase_composite"/>
</dbReference>
<dbReference type="OrthoDB" id="10258955at2759"/>